<keyword evidence="3" id="KW-1185">Reference proteome</keyword>
<dbReference type="Proteomes" id="UP001271007">
    <property type="component" value="Unassembled WGS sequence"/>
</dbReference>
<sequence>MVEGMIERMEDEVAEGMKEAVLEDSVKDSSGLTTSGGVGHWDHRNPAPSPTTLDGYDLIAPNDEAISDCSSL</sequence>
<dbReference type="EMBL" id="JAWDJX010000113">
    <property type="protein sequence ID" value="KAK3046131.1"/>
    <property type="molecule type" value="Genomic_DNA"/>
</dbReference>
<name>A0AAJ0DA74_9PEZI</name>
<comment type="caution">
    <text evidence="2">The sequence shown here is derived from an EMBL/GenBank/DDBJ whole genome shotgun (WGS) entry which is preliminary data.</text>
</comment>
<evidence type="ECO:0000256" key="1">
    <source>
        <dbReference type="SAM" id="MobiDB-lite"/>
    </source>
</evidence>
<proteinExistence type="predicted"/>
<feature type="region of interest" description="Disordered" evidence="1">
    <location>
        <begin position="24"/>
        <end position="58"/>
    </location>
</feature>
<evidence type="ECO:0000313" key="2">
    <source>
        <dbReference type="EMBL" id="KAK3046131.1"/>
    </source>
</evidence>
<gene>
    <name evidence="2" type="ORF">LTR09_012357</name>
</gene>
<organism evidence="2 3">
    <name type="scientific">Extremus antarcticus</name>
    <dbReference type="NCBI Taxonomy" id="702011"/>
    <lineage>
        <taxon>Eukaryota</taxon>
        <taxon>Fungi</taxon>
        <taxon>Dikarya</taxon>
        <taxon>Ascomycota</taxon>
        <taxon>Pezizomycotina</taxon>
        <taxon>Dothideomycetes</taxon>
        <taxon>Dothideomycetidae</taxon>
        <taxon>Mycosphaerellales</taxon>
        <taxon>Extremaceae</taxon>
        <taxon>Extremus</taxon>
    </lineage>
</organism>
<protein>
    <submittedName>
        <fullName evidence="2">Uncharacterized protein</fullName>
    </submittedName>
</protein>
<evidence type="ECO:0000313" key="3">
    <source>
        <dbReference type="Proteomes" id="UP001271007"/>
    </source>
</evidence>
<dbReference type="AlphaFoldDB" id="A0AAJ0DA74"/>
<accession>A0AAJ0DA74</accession>
<reference evidence="2" key="1">
    <citation type="submission" date="2023-04" db="EMBL/GenBank/DDBJ databases">
        <title>Black Yeasts Isolated from many extreme environments.</title>
        <authorList>
            <person name="Coleine C."/>
            <person name="Stajich J.E."/>
            <person name="Selbmann L."/>
        </authorList>
    </citation>
    <scope>NUCLEOTIDE SEQUENCE</scope>
    <source>
        <strain evidence="2">CCFEE 5312</strain>
    </source>
</reference>